<feature type="transmembrane region" description="Helical" evidence="1">
    <location>
        <begin position="132"/>
        <end position="151"/>
    </location>
</feature>
<feature type="transmembrane region" description="Helical" evidence="1">
    <location>
        <begin position="107"/>
        <end position="126"/>
    </location>
</feature>
<dbReference type="EMBL" id="JBAFVH010000004">
    <property type="protein sequence ID" value="MFG1372151.1"/>
    <property type="molecule type" value="Genomic_DNA"/>
</dbReference>
<keyword evidence="1" id="KW-0472">Membrane</keyword>
<keyword evidence="1" id="KW-0812">Transmembrane</keyword>
<gene>
    <name evidence="2" type="ORF">V5F32_08255</name>
</gene>
<proteinExistence type="predicted"/>
<evidence type="ECO:0000313" key="3">
    <source>
        <dbReference type="Proteomes" id="UP001604002"/>
    </source>
</evidence>
<feature type="transmembrane region" description="Helical" evidence="1">
    <location>
        <begin position="21"/>
        <end position="40"/>
    </location>
</feature>
<evidence type="ECO:0000313" key="2">
    <source>
        <dbReference type="EMBL" id="MFG1372151.1"/>
    </source>
</evidence>
<protein>
    <submittedName>
        <fullName evidence="2">Uncharacterized protein</fullName>
    </submittedName>
</protein>
<feature type="transmembrane region" description="Helical" evidence="1">
    <location>
        <begin position="60"/>
        <end position="79"/>
    </location>
</feature>
<keyword evidence="3" id="KW-1185">Reference proteome</keyword>
<dbReference type="Proteomes" id="UP001604002">
    <property type="component" value="Unassembled WGS sequence"/>
</dbReference>
<keyword evidence="1" id="KW-1133">Transmembrane helix</keyword>
<reference evidence="2 3" key="1">
    <citation type="submission" date="2024-02" db="EMBL/GenBank/DDBJ databases">
        <title>Expansion and revision of Xanthobacter and proposal of Roseixanthobacter gen. nov.</title>
        <authorList>
            <person name="Soltysiak M.P.M."/>
            <person name="Jalihal A."/>
            <person name="Ory A."/>
            <person name="Chrisophersen C."/>
            <person name="Lee A.D."/>
            <person name="Boulton J."/>
            <person name="Springer M."/>
        </authorList>
    </citation>
    <scope>NUCLEOTIDE SEQUENCE [LARGE SCALE GENOMIC DNA]</scope>
    <source>
        <strain evidence="2 3">23A</strain>
    </source>
</reference>
<name>A0ABW6ZWB6_9HYPH</name>
<evidence type="ECO:0000256" key="1">
    <source>
        <dbReference type="SAM" id="Phobius"/>
    </source>
</evidence>
<dbReference type="RefSeq" id="WP_393992061.1">
    <property type="nucleotide sequence ID" value="NZ_JBAFVH010000004.1"/>
</dbReference>
<accession>A0ABW6ZWB6</accession>
<organism evidence="2 3">
    <name type="scientific">Xanthobacter oligotrophicus</name>
    <dbReference type="NCBI Taxonomy" id="2607286"/>
    <lineage>
        <taxon>Bacteria</taxon>
        <taxon>Pseudomonadati</taxon>
        <taxon>Pseudomonadota</taxon>
        <taxon>Alphaproteobacteria</taxon>
        <taxon>Hyphomicrobiales</taxon>
        <taxon>Xanthobacteraceae</taxon>
        <taxon>Xanthobacter</taxon>
    </lineage>
</organism>
<comment type="caution">
    <text evidence="2">The sequence shown here is derived from an EMBL/GenBank/DDBJ whole genome shotgun (WGS) entry which is preliminary data.</text>
</comment>
<sequence>MSSAIATNVLSTFAGEGRARTSIIILALVAASAIVAYIWFPAYRDALGLFDRRHDAIYSSAFTFLSILWAALLTVWSLLKSRATRYIERLSDNATFKNFMGQFEGRLVFGFFIILASFFIYIYEPIMNNSTHYYMIVIWAFVYSYSIILLLDSLMTSKIVLD</sequence>